<evidence type="ECO:0000256" key="5">
    <source>
        <dbReference type="ARBA" id="ARBA00012026"/>
    </source>
</evidence>
<keyword evidence="8" id="KW-0464">Manganese</keyword>
<evidence type="ECO:0000256" key="1">
    <source>
        <dbReference type="ARBA" id="ARBA00000370"/>
    </source>
</evidence>
<comment type="cofactor">
    <cofactor evidence="2">
        <name>Mn(2+)</name>
        <dbReference type="ChEBI" id="CHEBI:29035"/>
    </cofactor>
</comment>
<dbReference type="EMBL" id="CP006935">
    <property type="protein sequence ID" value="AHC39937.1"/>
    <property type="molecule type" value="Genomic_DNA"/>
</dbReference>
<reference evidence="11 12" key="1">
    <citation type="journal article" date="2014" name="Genome Announc.">
        <title>Complete Genome Sequence of Mycoplasma ovis Strain Michigan, a Hemoplasma of Sheep with Two Distinct 16S rRNA Genes.</title>
        <authorList>
            <person name="Deshuillers P.L."/>
            <person name="Santos A.P."/>
            <person name="do Nascimento N.C."/>
            <person name="Hampel J.A."/>
            <person name="Bergin I.L."/>
            <person name="Dyson M.C."/>
            <person name="Messick J.B."/>
        </authorList>
    </citation>
    <scope>NUCLEOTIDE SEQUENCE [LARGE SCALE GENOMIC DNA]</scope>
    <source>
        <strain evidence="11 12">Michigan</strain>
    </source>
</reference>
<dbReference type="InterPro" id="IPR011258">
    <property type="entry name" value="BPG-indep_PGM_N"/>
</dbReference>
<gene>
    <name evidence="11" type="ORF">OVS_01975</name>
</gene>
<keyword evidence="6" id="KW-0479">Metal-binding</keyword>
<evidence type="ECO:0000313" key="12">
    <source>
        <dbReference type="Proteomes" id="UP000018745"/>
    </source>
</evidence>
<evidence type="ECO:0000256" key="7">
    <source>
        <dbReference type="ARBA" id="ARBA00023152"/>
    </source>
</evidence>
<dbReference type="SUPFAM" id="SSF64158">
    <property type="entry name" value="2,3-Bisphosphoglycerate-independent phosphoglycerate mutase, substrate-binding domain"/>
    <property type="match status" value="1"/>
</dbReference>
<accession>A0ABN4BM63</accession>
<evidence type="ECO:0000313" key="11">
    <source>
        <dbReference type="EMBL" id="AHC39937.1"/>
    </source>
</evidence>
<proteinExistence type="inferred from homology"/>
<evidence type="ECO:0000256" key="9">
    <source>
        <dbReference type="ARBA" id="ARBA00023235"/>
    </source>
</evidence>
<dbReference type="Proteomes" id="UP000018745">
    <property type="component" value="Chromosome"/>
</dbReference>
<evidence type="ECO:0000256" key="3">
    <source>
        <dbReference type="ARBA" id="ARBA00004798"/>
    </source>
</evidence>
<comment type="pathway">
    <text evidence="3">Carbohydrate degradation; glycolysis; pyruvate from D-glyceraldehyde 3-phosphate: step 3/5.</text>
</comment>
<evidence type="ECO:0000256" key="8">
    <source>
        <dbReference type="ARBA" id="ARBA00023211"/>
    </source>
</evidence>
<dbReference type="PANTHER" id="PTHR31637:SF0">
    <property type="entry name" value="2,3-BISPHOSPHOGLYCERATE-INDEPENDENT PHOSPHOGLYCERATE MUTASE"/>
    <property type="match status" value="1"/>
</dbReference>
<keyword evidence="12" id="KW-1185">Reference proteome</keyword>
<evidence type="ECO:0000256" key="6">
    <source>
        <dbReference type="ARBA" id="ARBA00022723"/>
    </source>
</evidence>
<keyword evidence="9" id="KW-0413">Isomerase</keyword>
<dbReference type="EC" id="5.4.2.12" evidence="5"/>
<dbReference type="InterPro" id="IPR005995">
    <property type="entry name" value="Pgm_bpd_ind"/>
</dbReference>
<sequence>MNKSIETGDFPNREGVLDVFEQLKFNGNTNLHIYLLASRGGIDSYLDHLYAFLDVVKKHGIKPFVHIFSDGKDVPKKQFLKDLPEIEAKIKETGGILSSISGRFYAMDEGEMWDRIDKVWKAFLKRKGTPIFKSALEYVKSQYENTSDEWIVPAISEEYSAGPGLREKDIIVNLNYLKYGTRQLSHVLVGSADLYDHNPPEIPEDLGLFLMVDDSRMFDLGSFFEDDLA</sequence>
<dbReference type="Pfam" id="PF06415">
    <property type="entry name" value="iPGM_N"/>
    <property type="match status" value="1"/>
</dbReference>
<evidence type="ECO:0000259" key="10">
    <source>
        <dbReference type="Pfam" id="PF06415"/>
    </source>
</evidence>
<evidence type="ECO:0000256" key="4">
    <source>
        <dbReference type="ARBA" id="ARBA00008819"/>
    </source>
</evidence>
<comment type="similarity">
    <text evidence="4">Belongs to the BPG-independent phosphoglycerate mutase family.</text>
</comment>
<keyword evidence="7" id="KW-0324">Glycolysis</keyword>
<dbReference type="InterPro" id="IPR036646">
    <property type="entry name" value="PGAM_B_sf"/>
</dbReference>
<protein>
    <recommendedName>
        <fullName evidence="5">phosphoglycerate mutase (2,3-diphosphoglycerate-independent)</fullName>
        <ecNumber evidence="5">5.4.2.12</ecNumber>
    </recommendedName>
</protein>
<evidence type="ECO:0000256" key="2">
    <source>
        <dbReference type="ARBA" id="ARBA00001936"/>
    </source>
</evidence>
<name>A0ABN4BM63_9MOLU</name>
<organism evidence="11 12">
    <name type="scientific">Mycoplasma ovis str. Michigan</name>
    <dbReference type="NCBI Taxonomy" id="1415773"/>
    <lineage>
        <taxon>Bacteria</taxon>
        <taxon>Bacillati</taxon>
        <taxon>Mycoplasmatota</taxon>
        <taxon>Mollicutes</taxon>
        <taxon>Mycoplasmataceae</taxon>
        <taxon>Mycoplasma</taxon>
    </lineage>
</organism>
<dbReference type="PANTHER" id="PTHR31637">
    <property type="entry name" value="2,3-BISPHOSPHOGLYCERATE-INDEPENDENT PHOSPHOGLYCERATE MUTASE"/>
    <property type="match status" value="1"/>
</dbReference>
<dbReference type="Gene3D" id="3.40.1450.10">
    <property type="entry name" value="BPG-independent phosphoglycerate mutase, domain B"/>
    <property type="match status" value="1"/>
</dbReference>
<feature type="domain" description="BPG-independent PGAM N-terminal" evidence="10">
    <location>
        <begin position="2"/>
        <end position="193"/>
    </location>
</feature>
<comment type="catalytic activity">
    <reaction evidence="1">
        <text>(2R)-2-phosphoglycerate = (2R)-3-phosphoglycerate</text>
        <dbReference type="Rhea" id="RHEA:15901"/>
        <dbReference type="ChEBI" id="CHEBI:58272"/>
        <dbReference type="ChEBI" id="CHEBI:58289"/>
        <dbReference type="EC" id="5.4.2.12"/>
    </reaction>
</comment>